<name>A0ACC1A7R0_9ROSI</name>
<protein>
    <submittedName>
        <fullName evidence="1">Uncharacterized protein</fullName>
    </submittedName>
</protein>
<dbReference type="Proteomes" id="UP001164250">
    <property type="component" value="Chromosome 12"/>
</dbReference>
<keyword evidence="2" id="KW-1185">Reference proteome</keyword>
<evidence type="ECO:0000313" key="1">
    <source>
        <dbReference type="EMBL" id="KAJ0082403.1"/>
    </source>
</evidence>
<comment type="caution">
    <text evidence="1">The sequence shown here is derived from an EMBL/GenBank/DDBJ whole genome shotgun (WGS) entry which is preliminary data.</text>
</comment>
<gene>
    <name evidence="1" type="ORF">Patl1_10145</name>
</gene>
<proteinExistence type="predicted"/>
<dbReference type="EMBL" id="CM047908">
    <property type="protein sequence ID" value="KAJ0082403.1"/>
    <property type="molecule type" value="Genomic_DNA"/>
</dbReference>
<reference evidence="2" key="1">
    <citation type="journal article" date="2023" name="G3 (Bethesda)">
        <title>Genome assembly and association tests identify interacting loci associated with vigor, precocity, and sex in interspecific pistachio rootstocks.</title>
        <authorList>
            <person name="Palmer W."/>
            <person name="Jacygrad E."/>
            <person name="Sagayaradj S."/>
            <person name="Cavanaugh K."/>
            <person name="Han R."/>
            <person name="Bertier L."/>
            <person name="Beede B."/>
            <person name="Kafkas S."/>
            <person name="Golino D."/>
            <person name="Preece J."/>
            <person name="Michelmore R."/>
        </authorList>
    </citation>
    <scope>NUCLEOTIDE SEQUENCE [LARGE SCALE GENOMIC DNA]</scope>
</reference>
<sequence>MSIISFKKLKELATDRVRLNGLKSLIIYECPELEAFPEQVLEGLNSLQHLSLARYEELVILQECREGMNC</sequence>
<organism evidence="1 2">
    <name type="scientific">Pistacia atlantica</name>
    <dbReference type="NCBI Taxonomy" id="434234"/>
    <lineage>
        <taxon>Eukaryota</taxon>
        <taxon>Viridiplantae</taxon>
        <taxon>Streptophyta</taxon>
        <taxon>Embryophyta</taxon>
        <taxon>Tracheophyta</taxon>
        <taxon>Spermatophyta</taxon>
        <taxon>Magnoliopsida</taxon>
        <taxon>eudicotyledons</taxon>
        <taxon>Gunneridae</taxon>
        <taxon>Pentapetalae</taxon>
        <taxon>rosids</taxon>
        <taxon>malvids</taxon>
        <taxon>Sapindales</taxon>
        <taxon>Anacardiaceae</taxon>
        <taxon>Pistacia</taxon>
    </lineage>
</organism>
<evidence type="ECO:0000313" key="2">
    <source>
        <dbReference type="Proteomes" id="UP001164250"/>
    </source>
</evidence>
<accession>A0ACC1A7R0</accession>